<dbReference type="GeneID" id="9049729"/>
<feature type="compositionally biased region" description="Polar residues" evidence="1">
    <location>
        <begin position="40"/>
        <end position="51"/>
    </location>
</feature>
<dbReference type="AlphaFoldDB" id="C5LT66"/>
<dbReference type="Proteomes" id="UP000007800">
    <property type="component" value="Unassembled WGS sequence"/>
</dbReference>
<keyword evidence="3" id="KW-1185">Reference proteome</keyword>
<protein>
    <submittedName>
        <fullName evidence="2">Uncharacterized protein</fullName>
    </submittedName>
</protein>
<dbReference type="RefSeq" id="XP_002767316.1">
    <property type="nucleotide sequence ID" value="XM_002767270.1"/>
</dbReference>
<evidence type="ECO:0000313" key="3">
    <source>
        <dbReference type="Proteomes" id="UP000007800"/>
    </source>
</evidence>
<gene>
    <name evidence="2" type="ORF">Pmar_PMAR024510</name>
</gene>
<sequence length="78" mass="8067">MEDEEGGGANRWPANTSDLTGLDKEEETAEAGKSTEKGSECSNWGLPSSFSRAGVQAGRSSPEYGAVGTADRSPCRAA</sequence>
<evidence type="ECO:0000313" key="2">
    <source>
        <dbReference type="EMBL" id="EER00034.1"/>
    </source>
</evidence>
<feature type="region of interest" description="Disordered" evidence="1">
    <location>
        <begin position="1"/>
        <end position="78"/>
    </location>
</feature>
<proteinExistence type="predicted"/>
<evidence type="ECO:0000256" key="1">
    <source>
        <dbReference type="SAM" id="MobiDB-lite"/>
    </source>
</evidence>
<organism evidence="3">
    <name type="scientific">Perkinsus marinus (strain ATCC 50983 / TXsc)</name>
    <dbReference type="NCBI Taxonomy" id="423536"/>
    <lineage>
        <taxon>Eukaryota</taxon>
        <taxon>Sar</taxon>
        <taxon>Alveolata</taxon>
        <taxon>Perkinsozoa</taxon>
        <taxon>Perkinsea</taxon>
        <taxon>Perkinsida</taxon>
        <taxon>Perkinsidae</taxon>
        <taxon>Perkinsus</taxon>
    </lineage>
</organism>
<dbReference type="InParanoid" id="C5LT66"/>
<dbReference type="EMBL" id="GG685288">
    <property type="protein sequence ID" value="EER00034.1"/>
    <property type="molecule type" value="Genomic_DNA"/>
</dbReference>
<accession>C5LT66</accession>
<reference evidence="2 3" key="1">
    <citation type="submission" date="2008-07" db="EMBL/GenBank/DDBJ databases">
        <authorList>
            <person name="El-Sayed N."/>
            <person name="Caler E."/>
            <person name="Inman J."/>
            <person name="Amedeo P."/>
            <person name="Hass B."/>
            <person name="Wortman J."/>
        </authorList>
    </citation>
    <scope>NUCLEOTIDE SEQUENCE [LARGE SCALE GENOMIC DNA]</scope>
    <source>
        <strain evidence="3">ATCC 50983 / TXsc</strain>
    </source>
</reference>
<name>C5LT66_PERM5</name>